<evidence type="ECO:0000313" key="4">
    <source>
        <dbReference type="Proteomes" id="UP000824156"/>
    </source>
</evidence>
<name>A0A9D1W9Y7_9SPHI</name>
<sequence length="514" mass="60697">MEKVRQILLFLKRDFSHRSIERETGVNRRTVRKYRDRFLESGLSYSELLLFNDQELNAYLNPEDKDKQEKDPRLLDLESRFSYLFSELRRVGVTRQLLWEEYIQEYPAGFRYSRFCELMQEQARKNDATMYFEHSPGKLMEVDFAGDMAHYVDRCSGELIACPVFVAVLPFSGYGYVEALPNAKLPQLLGALNNALSYFGGVTESIKSDNMKQWVTRSNRYEPQFNEMLVQWANHNNLNLLAASPYKPRQKPTVEGSVNIAYKRLYAPLRNETFYSLSELNSAFRKQLKVHHDKNFQRKAFSRTELFETEEKETLHPLPSTIYELKHYTKAKVQKNYHVAVGEDWHFYSVPWRYIGKQVRIIYTTETVEIYEGSKRIALHKRSYKNHAYTTDLSHCPENHKVIREIQGWNPEDYLSKAKKHGPYTYQYFQKVMENQRVIDQSYRSCLGLLRLATIYPNRIEGACKRALKGHRFNYLVIKTILENKVDLLEELPTLSQQYITPKHDNIRGAQEYK</sequence>
<dbReference type="EMBL" id="DXEZ01000153">
    <property type="protein sequence ID" value="HIX54482.1"/>
    <property type="molecule type" value="Genomic_DNA"/>
</dbReference>
<dbReference type="SUPFAM" id="SSF53098">
    <property type="entry name" value="Ribonuclease H-like"/>
    <property type="match status" value="1"/>
</dbReference>
<organism evidence="3 4">
    <name type="scientific">Candidatus Sphingobacterium stercoripullorum</name>
    <dbReference type="NCBI Taxonomy" id="2838759"/>
    <lineage>
        <taxon>Bacteria</taxon>
        <taxon>Pseudomonadati</taxon>
        <taxon>Bacteroidota</taxon>
        <taxon>Sphingobacteriia</taxon>
        <taxon>Sphingobacteriales</taxon>
        <taxon>Sphingobacteriaceae</taxon>
        <taxon>Sphingobacterium</taxon>
    </lineage>
</organism>
<reference evidence="3" key="2">
    <citation type="submission" date="2021-04" db="EMBL/GenBank/DDBJ databases">
        <authorList>
            <person name="Gilroy R."/>
        </authorList>
    </citation>
    <scope>NUCLEOTIDE SEQUENCE</scope>
    <source>
        <strain evidence="3">1719</strain>
    </source>
</reference>
<evidence type="ECO:0000259" key="2">
    <source>
        <dbReference type="PROSITE" id="PS50994"/>
    </source>
</evidence>
<dbReference type="GO" id="GO:0003676">
    <property type="term" value="F:nucleic acid binding"/>
    <property type="evidence" value="ECO:0007669"/>
    <property type="project" value="InterPro"/>
</dbReference>
<dbReference type="Pfam" id="PF22483">
    <property type="entry name" value="Mu-transpos_C_2"/>
    <property type="match status" value="1"/>
</dbReference>
<dbReference type="InterPro" id="IPR001584">
    <property type="entry name" value="Integrase_cat-core"/>
</dbReference>
<accession>A0A9D1W9Y7</accession>
<reference evidence="3" key="1">
    <citation type="journal article" date="2021" name="PeerJ">
        <title>Extensive microbial diversity within the chicken gut microbiome revealed by metagenomics and culture.</title>
        <authorList>
            <person name="Gilroy R."/>
            <person name="Ravi A."/>
            <person name="Getino M."/>
            <person name="Pursley I."/>
            <person name="Horton D.L."/>
            <person name="Alikhan N.F."/>
            <person name="Baker D."/>
            <person name="Gharbi K."/>
            <person name="Hall N."/>
            <person name="Watson M."/>
            <person name="Adriaenssens E.M."/>
            <person name="Foster-Nyarko E."/>
            <person name="Jarju S."/>
            <person name="Secka A."/>
            <person name="Antonio M."/>
            <person name="Oren A."/>
            <person name="Chaudhuri R.R."/>
            <person name="La Ragione R."/>
            <person name="Hildebrand F."/>
            <person name="Pallen M.J."/>
        </authorList>
    </citation>
    <scope>NUCLEOTIDE SEQUENCE</scope>
    <source>
        <strain evidence="3">1719</strain>
    </source>
</reference>
<dbReference type="GO" id="GO:0015074">
    <property type="term" value="P:DNA integration"/>
    <property type="evidence" value="ECO:0007669"/>
    <property type="project" value="InterPro"/>
</dbReference>
<dbReference type="InterPro" id="IPR054353">
    <property type="entry name" value="IstA-like_C"/>
</dbReference>
<dbReference type="InterPro" id="IPR012337">
    <property type="entry name" value="RNaseH-like_sf"/>
</dbReference>
<dbReference type="InterPro" id="IPR036397">
    <property type="entry name" value="RNaseH_sf"/>
</dbReference>
<evidence type="ECO:0000313" key="3">
    <source>
        <dbReference type="EMBL" id="HIX54482.1"/>
    </source>
</evidence>
<comment type="similarity">
    <text evidence="1">Belongs to the transposase IS21/IS408/IS1162 family.</text>
</comment>
<feature type="domain" description="Integrase catalytic" evidence="2">
    <location>
        <begin position="132"/>
        <end position="313"/>
    </location>
</feature>
<evidence type="ECO:0000256" key="1">
    <source>
        <dbReference type="ARBA" id="ARBA00009277"/>
    </source>
</evidence>
<dbReference type="Proteomes" id="UP000824156">
    <property type="component" value="Unassembled WGS sequence"/>
</dbReference>
<gene>
    <name evidence="3" type="primary">istA</name>
    <name evidence="3" type="ORF">H9853_05600</name>
</gene>
<protein>
    <submittedName>
        <fullName evidence="3">IS21 family transposase</fullName>
    </submittedName>
</protein>
<dbReference type="Gene3D" id="3.30.420.10">
    <property type="entry name" value="Ribonuclease H-like superfamily/Ribonuclease H"/>
    <property type="match status" value="1"/>
</dbReference>
<dbReference type="PANTHER" id="PTHR35004:SF8">
    <property type="entry name" value="TRANSPOSASE RV3428C-RELATED"/>
    <property type="match status" value="1"/>
</dbReference>
<dbReference type="PROSITE" id="PS50994">
    <property type="entry name" value="INTEGRASE"/>
    <property type="match status" value="1"/>
</dbReference>
<dbReference type="PANTHER" id="PTHR35004">
    <property type="entry name" value="TRANSPOSASE RV3428C-RELATED"/>
    <property type="match status" value="1"/>
</dbReference>
<dbReference type="AlphaFoldDB" id="A0A9D1W9Y7"/>
<dbReference type="NCBIfam" id="NF033546">
    <property type="entry name" value="transpos_IS21"/>
    <property type="match status" value="1"/>
</dbReference>
<proteinExistence type="inferred from homology"/>
<comment type="caution">
    <text evidence="3">The sequence shown here is derived from an EMBL/GenBank/DDBJ whole genome shotgun (WGS) entry which is preliminary data.</text>
</comment>